<organism evidence="2 3">
    <name type="scientific">Musa troglodytarum</name>
    <name type="common">fe'i banana</name>
    <dbReference type="NCBI Taxonomy" id="320322"/>
    <lineage>
        <taxon>Eukaryota</taxon>
        <taxon>Viridiplantae</taxon>
        <taxon>Streptophyta</taxon>
        <taxon>Embryophyta</taxon>
        <taxon>Tracheophyta</taxon>
        <taxon>Spermatophyta</taxon>
        <taxon>Magnoliopsida</taxon>
        <taxon>Liliopsida</taxon>
        <taxon>Zingiberales</taxon>
        <taxon>Musaceae</taxon>
        <taxon>Musa</taxon>
    </lineage>
</organism>
<evidence type="ECO:0000313" key="3">
    <source>
        <dbReference type="Proteomes" id="UP001055439"/>
    </source>
</evidence>
<dbReference type="SUPFAM" id="SSF102712">
    <property type="entry name" value="JAB1/MPN domain"/>
    <property type="match status" value="1"/>
</dbReference>
<dbReference type="GO" id="GO:0016020">
    <property type="term" value="C:membrane"/>
    <property type="evidence" value="ECO:0007669"/>
    <property type="project" value="TreeGrafter"/>
</dbReference>
<keyword evidence="3" id="KW-1185">Reference proteome</keyword>
<evidence type="ECO:0000313" key="2">
    <source>
        <dbReference type="EMBL" id="URE05829.1"/>
    </source>
</evidence>
<dbReference type="InterPro" id="IPR000555">
    <property type="entry name" value="JAMM/MPN+_dom"/>
</dbReference>
<name>A0A9E7G5B8_9LILI</name>
<protein>
    <recommendedName>
        <fullName evidence="1">JAB1/MPN/MOV34 metalloenzyme domain-containing protein</fullName>
    </recommendedName>
</protein>
<dbReference type="GO" id="GO:0008237">
    <property type="term" value="F:metallopeptidase activity"/>
    <property type="evidence" value="ECO:0007669"/>
    <property type="project" value="InterPro"/>
</dbReference>
<proteinExistence type="predicted"/>
<dbReference type="GO" id="GO:0070536">
    <property type="term" value="P:protein K63-linked deubiquitination"/>
    <property type="evidence" value="ECO:0007669"/>
    <property type="project" value="TreeGrafter"/>
</dbReference>
<feature type="domain" description="JAB1/MPN/MOV34 metalloenzyme" evidence="1">
    <location>
        <begin position="100"/>
        <end position="156"/>
    </location>
</feature>
<dbReference type="PANTHER" id="PTHR12947:SF13">
    <property type="entry name" value="FI19924P1"/>
    <property type="match status" value="1"/>
</dbReference>
<gene>
    <name evidence="2" type="ORF">MUK42_20968</name>
</gene>
<dbReference type="Proteomes" id="UP001055439">
    <property type="component" value="Chromosome 5"/>
</dbReference>
<dbReference type="AlphaFoldDB" id="A0A9E7G5B8"/>
<evidence type="ECO:0000259" key="1">
    <source>
        <dbReference type="Pfam" id="PF01398"/>
    </source>
</evidence>
<dbReference type="PANTHER" id="PTHR12947">
    <property type="entry name" value="AMSH-LIKE PROTEASE"/>
    <property type="match status" value="1"/>
</dbReference>
<dbReference type="EMBL" id="CP097507">
    <property type="protein sequence ID" value="URE05829.1"/>
    <property type="molecule type" value="Genomic_DNA"/>
</dbReference>
<dbReference type="Gene3D" id="3.40.140.10">
    <property type="entry name" value="Cytidine Deaminase, domain 2"/>
    <property type="match status" value="1"/>
</dbReference>
<sequence>MEVTVTLMVFPFFYKSNKTRLRFIGRKGIWTDFTLPSAVTSGSQRLRLKRLRNWSHYSMNNDTSGEQLGRRCKHNIDGLRSPSQRWTKKILSFSSFKERKSVKLKEEFLDLAKENTNKDLETCGILGAFLTHPSQSCFLSSIDLHTQYSYQVMLPEAIAIVMAPTDPKSTCGIFRLTNPGGINVLKECKESGFHPHPSTSDGSPIYESCSNIYENPNLRFEIIDLRSSS</sequence>
<dbReference type="Pfam" id="PF01398">
    <property type="entry name" value="JAB"/>
    <property type="match status" value="1"/>
</dbReference>
<accession>A0A9E7G5B8</accession>
<dbReference type="GO" id="GO:0005768">
    <property type="term" value="C:endosome"/>
    <property type="evidence" value="ECO:0007669"/>
    <property type="project" value="TreeGrafter"/>
</dbReference>
<reference evidence="2" key="1">
    <citation type="submission" date="2022-05" db="EMBL/GenBank/DDBJ databases">
        <title>The Musa troglodytarum L. genome provides insights into the mechanism of non-climacteric behaviour and enrichment of carotenoids.</title>
        <authorList>
            <person name="Wang J."/>
        </authorList>
    </citation>
    <scope>NUCLEOTIDE SEQUENCE</scope>
    <source>
        <tissue evidence="2">Leaf</tissue>
    </source>
</reference>
<dbReference type="OrthoDB" id="3640at2759"/>